<evidence type="ECO:0000259" key="7">
    <source>
        <dbReference type="PROSITE" id="PS51206"/>
    </source>
</evidence>
<evidence type="ECO:0000256" key="5">
    <source>
        <dbReference type="ARBA" id="ARBA00022840"/>
    </source>
</evidence>
<evidence type="ECO:0000256" key="1">
    <source>
        <dbReference type="ARBA" id="ARBA00004147"/>
    </source>
</evidence>
<sequence length="557" mass="63438">MNDDGDRAQLDGGPGGADEMDRKRCAEEGGGESGTVVEKRARLLLHVPRVPDDVGGGAERNKIIAPVFHKNHPGVDKPTQESEDLRSVRIFDILQRSTGRYISDVIECGDDGTANRVAEYISNGNDAYKRGLLLVSIDKTHLHIVHDCSYTTSQCRCTWLQKAEIVYGLRRRGRSQRGRPLSNKLSVSDIKNILFYFTQKGRRTVYIKVGGRVERVPDEMSTMAFQGSEGLEGLEGQGEQSTQNDDTELRRSGEQEADACARRSRRGCEAISEKRRSSKGNASVRRMEKIVTMCKNYPMSPVEGILNHPIWLKDEELKFLTGEDKEVKAALNNWTKQLCTWTIDDYNVLYSDETCKPIFSAGYGNVDNYYYGVEQSVDVLVELLNYQFNHDDEYVLAFITSLFDILERRVPKLNTIYIRSPPSSGKNYFFDCIKDYYINVGKMCRANKTNNFAFQDAEGRRLVMWNEPNYSPEFIEILKELLGGDATNVSVKYKNELPVYRTPVIILTNSSLSIERAPAFKDRMKVYLWQPAPYLADYNKKPHPLATFKLFQRYNLC</sequence>
<dbReference type="InterPro" id="IPR001257">
    <property type="entry name" value="Parvovirus_NS1_helicase"/>
</dbReference>
<proteinExistence type="predicted"/>
<comment type="subcellular location">
    <subcellularLocation>
        <location evidence="1">Host nucleus</location>
    </subcellularLocation>
</comment>
<evidence type="ECO:0000256" key="2">
    <source>
        <dbReference type="ARBA" id="ARBA00022562"/>
    </source>
</evidence>
<dbReference type="GO" id="GO:0042025">
    <property type="term" value="C:host cell nucleus"/>
    <property type="evidence" value="ECO:0007669"/>
    <property type="project" value="UniProtKB-SubCell"/>
</dbReference>
<feature type="region of interest" description="Disordered" evidence="6">
    <location>
        <begin position="1"/>
        <end position="34"/>
    </location>
</feature>
<keyword evidence="3" id="KW-0235">DNA replication</keyword>
<dbReference type="Gene3D" id="3.40.50.300">
    <property type="entry name" value="P-loop containing nucleotide triphosphate hydrolases"/>
    <property type="match status" value="1"/>
</dbReference>
<protein>
    <submittedName>
        <fullName evidence="8">NS1</fullName>
    </submittedName>
</protein>
<dbReference type="InterPro" id="IPR014015">
    <property type="entry name" value="Helicase_SF3_DNA-vir"/>
</dbReference>
<feature type="region of interest" description="Disordered" evidence="6">
    <location>
        <begin position="229"/>
        <end position="258"/>
    </location>
</feature>
<reference evidence="8" key="1">
    <citation type="submission" date="2020-07" db="EMBL/GenBank/DDBJ databases">
        <title>Diversity of sea star-associated densoviruses and transcribed endogenized viral elements of densovirus origin.</title>
        <authorList>
            <person name="Jackson E.W."/>
            <person name="Hewson I."/>
        </authorList>
    </citation>
    <scope>NUCLEOTIDE SEQUENCE</scope>
</reference>
<keyword evidence="4" id="KW-0547">Nucleotide-binding</keyword>
<dbReference type="GO" id="GO:0005524">
    <property type="term" value="F:ATP binding"/>
    <property type="evidence" value="ECO:0007669"/>
    <property type="project" value="UniProtKB-KW"/>
</dbReference>
<gene>
    <name evidence="8" type="primary">NS1</name>
</gene>
<dbReference type="GO" id="GO:0019079">
    <property type="term" value="P:viral genome replication"/>
    <property type="evidence" value="ECO:0007669"/>
    <property type="project" value="InterPro"/>
</dbReference>
<evidence type="ECO:0000256" key="4">
    <source>
        <dbReference type="ARBA" id="ARBA00022741"/>
    </source>
</evidence>
<keyword evidence="2" id="KW-1048">Host nucleus</keyword>
<keyword evidence="5" id="KW-0067">ATP-binding</keyword>
<dbReference type="GO" id="GO:0006260">
    <property type="term" value="P:DNA replication"/>
    <property type="evidence" value="ECO:0007669"/>
    <property type="project" value="UniProtKB-KW"/>
</dbReference>
<dbReference type="InterPro" id="IPR027417">
    <property type="entry name" value="P-loop_NTPase"/>
</dbReference>
<evidence type="ECO:0000256" key="3">
    <source>
        <dbReference type="ARBA" id="ARBA00022705"/>
    </source>
</evidence>
<evidence type="ECO:0000256" key="6">
    <source>
        <dbReference type="SAM" id="MobiDB-lite"/>
    </source>
</evidence>
<accession>A0A7M4CBJ6</accession>
<dbReference type="SUPFAM" id="SSF52540">
    <property type="entry name" value="P-loop containing nucleoside triphosphate hydrolases"/>
    <property type="match status" value="1"/>
</dbReference>
<name>A0A7M4CBJ6_9VIRU</name>
<feature type="domain" description="SF3 helicase" evidence="7">
    <location>
        <begin position="375"/>
        <end position="543"/>
    </location>
</feature>
<dbReference type="Pfam" id="PF01057">
    <property type="entry name" value="Parvo_NS1"/>
    <property type="match status" value="1"/>
</dbReference>
<evidence type="ECO:0000313" key="8">
    <source>
        <dbReference type="EMBL" id="QOD39479.1"/>
    </source>
</evidence>
<dbReference type="PROSITE" id="PS51206">
    <property type="entry name" value="SF3_HELICASE_1"/>
    <property type="match status" value="1"/>
</dbReference>
<dbReference type="EMBL" id="MT733020">
    <property type="protein sequence ID" value="QOD39479.1"/>
    <property type="molecule type" value="Genomic_DNA"/>
</dbReference>
<organism evidence="8">
    <name type="scientific">uncultured densovirus</name>
    <dbReference type="NCBI Taxonomy" id="748192"/>
    <lineage>
        <taxon>Viruses</taxon>
        <taxon>Monodnaviria</taxon>
        <taxon>Shotokuvirae</taxon>
        <taxon>Cossaviricota</taxon>
        <taxon>Quintoviricetes</taxon>
        <taxon>Piccovirales</taxon>
        <taxon>Parvoviridae</taxon>
        <taxon>Densovirinae</taxon>
        <taxon>environmental samples</taxon>
    </lineage>
</organism>